<evidence type="ECO:0000256" key="1">
    <source>
        <dbReference type="SAM" id="MobiDB-lite"/>
    </source>
</evidence>
<sequence length="207" mass="23766">MIANQDEVRRAIEALSIDECKRLRWAARKLWPKVGWLTGGREDVDYLQEAVVATLSGSRPWDKRYSMYQHLFRAIRSEVRNHAQHLRSQRYQEPTLVSSLSSNDEKKPDAEPRVLTADDFPSTLPSPEDELEAKQRTLMVEKIKCQVSAVLGHGSMGHRVFLLQLDELGGPQICQELKLTKRQYSVYNMQVVRAVHKIKKRVTEGAV</sequence>
<name>A0ABN7LW69_9BACT</name>
<feature type="compositionally biased region" description="Polar residues" evidence="1">
    <location>
        <begin position="89"/>
        <end position="102"/>
    </location>
</feature>
<proteinExistence type="predicted"/>
<gene>
    <name evidence="2" type="ORF">NSPZN2_40231</name>
</gene>
<dbReference type="Proteomes" id="UP000675880">
    <property type="component" value="Unassembled WGS sequence"/>
</dbReference>
<dbReference type="RefSeq" id="WP_213043082.1">
    <property type="nucleotide sequence ID" value="NZ_CAJNBJ010000017.1"/>
</dbReference>
<accession>A0ABN7LW69</accession>
<evidence type="ECO:0000313" key="2">
    <source>
        <dbReference type="EMBL" id="CAE6769979.1"/>
    </source>
</evidence>
<organism evidence="2 3">
    <name type="scientific">Nitrospira defluvii</name>
    <dbReference type="NCBI Taxonomy" id="330214"/>
    <lineage>
        <taxon>Bacteria</taxon>
        <taxon>Pseudomonadati</taxon>
        <taxon>Nitrospirota</taxon>
        <taxon>Nitrospiria</taxon>
        <taxon>Nitrospirales</taxon>
        <taxon>Nitrospiraceae</taxon>
        <taxon>Nitrospira</taxon>
    </lineage>
</organism>
<feature type="compositionally biased region" description="Basic and acidic residues" evidence="1">
    <location>
        <begin position="103"/>
        <end position="112"/>
    </location>
</feature>
<reference evidence="2 3" key="1">
    <citation type="submission" date="2021-02" db="EMBL/GenBank/DDBJ databases">
        <authorList>
            <person name="Han P."/>
        </authorList>
    </citation>
    <scope>NUCLEOTIDE SEQUENCE [LARGE SCALE GENOMIC DNA]</scope>
    <source>
        <strain evidence="2">Candidatus Nitrospira sp. ZN2</strain>
    </source>
</reference>
<evidence type="ECO:0008006" key="4">
    <source>
        <dbReference type="Google" id="ProtNLM"/>
    </source>
</evidence>
<dbReference type="EMBL" id="CAJNBJ010000017">
    <property type="protein sequence ID" value="CAE6769979.1"/>
    <property type="molecule type" value="Genomic_DNA"/>
</dbReference>
<keyword evidence="3" id="KW-1185">Reference proteome</keyword>
<evidence type="ECO:0000313" key="3">
    <source>
        <dbReference type="Proteomes" id="UP000675880"/>
    </source>
</evidence>
<feature type="region of interest" description="Disordered" evidence="1">
    <location>
        <begin position="87"/>
        <end position="127"/>
    </location>
</feature>
<comment type="caution">
    <text evidence="2">The sequence shown here is derived from an EMBL/GenBank/DDBJ whole genome shotgun (WGS) entry which is preliminary data.</text>
</comment>
<protein>
    <recommendedName>
        <fullName evidence="4">RNA polymerase sigma-70 region 2 domain-containing protein</fullName>
    </recommendedName>
</protein>